<organism evidence="2 3">
    <name type="scientific">Liparis tanakae</name>
    <name type="common">Tanaka's snailfish</name>
    <dbReference type="NCBI Taxonomy" id="230148"/>
    <lineage>
        <taxon>Eukaryota</taxon>
        <taxon>Metazoa</taxon>
        <taxon>Chordata</taxon>
        <taxon>Craniata</taxon>
        <taxon>Vertebrata</taxon>
        <taxon>Euteleostomi</taxon>
        <taxon>Actinopterygii</taxon>
        <taxon>Neopterygii</taxon>
        <taxon>Teleostei</taxon>
        <taxon>Neoteleostei</taxon>
        <taxon>Acanthomorphata</taxon>
        <taxon>Eupercaria</taxon>
        <taxon>Perciformes</taxon>
        <taxon>Cottioidei</taxon>
        <taxon>Cottales</taxon>
        <taxon>Liparidae</taxon>
        <taxon>Liparis</taxon>
    </lineage>
</organism>
<evidence type="ECO:0000313" key="2">
    <source>
        <dbReference type="EMBL" id="TNN76684.1"/>
    </source>
</evidence>
<keyword evidence="3" id="KW-1185">Reference proteome</keyword>
<feature type="region of interest" description="Disordered" evidence="1">
    <location>
        <begin position="1"/>
        <end position="37"/>
    </location>
</feature>
<dbReference type="Proteomes" id="UP000314294">
    <property type="component" value="Unassembled WGS sequence"/>
</dbReference>
<reference evidence="2 3" key="1">
    <citation type="submission" date="2019-03" db="EMBL/GenBank/DDBJ databases">
        <title>First draft genome of Liparis tanakae, snailfish: a comprehensive survey of snailfish specific genes.</title>
        <authorList>
            <person name="Kim W."/>
            <person name="Song I."/>
            <person name="Jeong J.-H."/>
            <person name="Kim D."/>
            <person name="Kim S."/>
            <person name="Ryu S."/>
            <person name="Song J.Y."/>
            <person name="Lee S.K."/>
        </authorList>
    </citation>
    <scope>NUCLEOTIDE SEQUENCE [LARGE SCALE GENOMIC DNA]</scope>
    <source>
        <tissue evidence="2">Muscle</tissue>
    </source>
</reference>
<dbReference type="EMBL" id="SRLO01000091">
    <property type="protein sequence ID" value="TNN76684.1"/>
    <property type="molecule type" value="Genomic_DNA"/>
</dbReference>
<proteinExistence type="predicted"/>
<evidence type="ECO:0000313" key="3">
    <source>
        <dbReference type="Proteomes" id="UP000314294"/>
    </source>
</evidence>
<accession>A0A4Z2IGW1</accession>
<name>A0A4Z2IGW1_9TELE</name>
<evidence type="ECO:0000256" key="1">
    <source>
        <dbReference type="SAM" id="MobiDB-lite"/>
    </source>
</evidence>
<protein>
    <submittedName>
        <fullName evidence="2">Uncharacterized protein</fullName>
    </submittedName>
</protein>
<dbReference type="AlphaFoldDB" id="A0A4Z2IGW1"/>
<sequence>MADLAATSECRLPQGQNHLRRVPPHTASQIPATSDGPGLGRFLIPSLLKRLEVALVRAWGRGLASWWDKVGEVGGAE</sequence>
<comment type="caution">
    <text evidence="2">The sequence shown here is derived from an EMBL/GenBank/DDBJ whole genome shotgun (WGS) entry which is preliminary data.</text>
</comment>
<gene>
    <name evidence="2" type="ORF">EYF80_013136</name>
</gene>